<evidence type="ECO:0000313" key="3">
    <source>
        <dbReference type="Proteomes" id="UP000255165"/>
    </source>
</evidence>
<dbReference type="Pfam" id="PF04909">
    <property type="entry name" value="Amidohydro_2"/>
    <property type="match status" value="1"/>
</dbReference>
<keyword evidence="2" id="KW-0378">Hydrolase</keyword>
<dbReference type="Proteomes" id="UP000255165">
    <property type="component" value="Unassembled WGS sequence"/>
</dbReference>
<evidence type="ECO:0000259" key="1">
    <source>
        <dbReference type="Pfam" id="PF04909"/>
    </source>
</evidence>
<dbReference type="PANTHER" id="PTHR35563">
    <property type="entry name" value="BARREL METAL-DEPENDENT HYDROLASE, PUTATIVE (AFU_ORTHOLOGUE AFUA_1G16240)-RELATED"/>
    <property type="match status" value="1"/>
</dbReference>
<accession>A0A370P1Q0</accession>
<reference evidence="2 3" key="1">
    <citation type="submission" date="2018-06" db="EMBL/GenBank/DDBJ databases">
        <authorList>
            <person name="Feng T."/>
            <person name="Jeon C.O."/>
        </authorList>
    </citation>
    <scope>NUCLEOTIDE SEQUENCE [LARGE SCALE GENOMIC DNA]</scope>
    <source>
        <strain evidence="2 3">S23</strain>
    </source>
</reference>
<protein>
    <submittedName>
        <fullName evidence="2">2-pyrone-4,6-dicarboxylate hydrolase</fullName>
    </submittedName>
</protein>
<dbReference type="EMBL" id="QKWJ01000002">
    <property type="protein sequence ID" value="RDK11782.1"/>
    <property type="molecule type" value="Genomic_DNA"/>
</dbReference>
<proteinExistence type="predicted"/>
<dbReference type="InterPro" id="IPR032466">
    <property type="entry name" value="Metal_Hydrolase"/>
</dbReference>
<gene>
    <name evidence="2" type="ORF">DN412_02440</name>
</gene>
<dbReference type="InterPro" id="IPR052358">
    <property type="entry name" value="Aro_Compnd_Degr_Hydrolases"/>
</dbReference>
<feature type="domain" description="Amidohydrolase-related" evidence="1">
    <location>
        <begin position="31"/>
        <end position="293"/>
    </location>
</feature>
<comment type="caution">
    <text evidence="2">The sequence shown here is derived from an EMBL/GenBank/DDBJ whole genome shotgun (WGS) entry which is preliminary data.</text>
</comment>
<evidence type="ECO:0000313" key="2">
    <source>
        <dbReference type="EMBL" id="RDK11782.1"/>
    </source>
</evidence>
<sequence length="296" mass="31709">MADPRYGGPAPPVPNSSASGAPHSAVLANACDAHLHIYDARFAAIAPVVANATVEDYRGVQGLLGTSRAVIVQPRCYGTDNSATLDAILKLGIANARGVAVVGPDVTDETLHALHAGGIRGIRFSLYTEAHAAVSFEMVEVLADRVAELGWHLQLHWTADQIVTYRDLLARLRTPLVFDHLARLPLPGGTAHPAFSRVADLLARGNAWLKLSGAYLDSVVGAAGRYADIDPVAMAWVRTAPERLVWGSDWPHSTETSSKPDDALLYDLLARWTGTEALRRRILVDNPALLYGFGTA</sequence>
<dbReference type="SUPFAM" id="SSF51556">
    <property type="entry name" value="Metallo-dependent hydrolases"/>
    <property type="match status" value="1"/>
</dbReference>
<organism evidence="2 3">
    <name type="scientific">Cupriavidus lacunae</name>
    <dbReference type="NCBI Taxonomy" id="2666307"/>
    <lineage>
        <taxon>Bacteria</taxon>
        <taxon>Pseudomonadati</taxon>
        <taxon>Pseudomonadota</taxon>
        <taxon>Betaproteobacteria</taxon>
        <taxon>Burkholderiales</taxon>
        <taxon>Burkholderiaceae</taxon>
        <taxon>Cupriavidus</taxon>
    </lineage>
</organism>
<dbReference type="AlphaFoldDB" id="A0A370P1Q0"/>
<name>A0A370P1Q0_9BURK</name>
<dbReference type="Gene3D" id="3.20.20.140">
    <property type="entry name" value="Metal-dependent hydrolases"/>
    <property type="match status" value="1"/>
</dbReference>
<dbReference type="InterPro" id="IPR006680">
    <property type="entry name" value="Amidohydro-rel"/>
</dbReference>
<keyword evidence="3" id="KW-1185">Reference proteome</keyword>
<dbReference type="RefSeq" id="WP_115013054.1">
    <property type="nucleotide sequence ID" value="NZ_QKWJ01000002.1"/>
</dbReference>
<dbReference type="PANTHER" id="PTHR35563:SF2">
    <property type="entry name" value="BARREL METAL-DEPENDENT HYDROLASE, PUTATIVE (AFU_ORTHOLOGUE AFUA_1G16240)-RELATED"/>
    <property type="match status" value="1"/>
</dbReference>
<dbReference type="GO" id="GO:0016787">
    <property type="term" value="F:hydrolase activity"/>
    <property type="evidence" value="ECO:0007669"/>
    <property type="project" value="UniProtKB-KW"/>
</dbReference>